<organism evidence="1 2">
    <name type="scientific">Aeoliella mucimassa</name>
    <dbReference type="NCBI Taxonomy" id="2527972"/>
    <lineage>
        <taxon>Bacteria</taxon>
        <taxon>Pseudomonadati</taxon>
        <taxon>Planctomycetota</taxon>
        <taxon>Planctomycetia</taxon>
        <taxon>Pirellulales</taxon>
        <taxon>Lacipirellulaceae</taxon>
        <taxon>Aeoliella</taxon>
    </lineage>
</organism>
<reference evidence="1 2" key="1">
    <citation type="submission" date="2019-02" db="EMBL/GenBank/DDBJ databases">
        <title>Deep-cultivation of Planctomycetes and their phenomic and genomic characterization uncovers novel biology.</title>
        <authorList>
            <person name="Wiegand S."/>
            <person name="Jogler M."/>
            <person name="Boedeker C."/>
            <person name="Pinto D."/>
            <person name="Vollmers J."/>
            <person name="Rivas-Marin E."/>
            <person name="Kohn T."/>
            <person name="Peeters S.H."/>
            <person name="Heuer A."/>
            <person name="Rast P."/>
            <person name="Oberbeckmann S."/>
            <person name="Bunk B."/>
            <person name="Jeske O."/>
            <person name="Meyerdierks A."/>
            <person name="Storesund J.E."/>
            <person name="Kallscheuer N."/>
            <person name="Luecker S."/>
            <person name="Lage O.M."/>
            <person name="Pohl T."/>
            <person name="Merkel B.J."/>
            <person name="Hornburger P."/>
            <person name="Mueller R.-W."/>
            <person name="Bruemmer F."/>
            <person name="Labrenz M."/>
            <person name="Spormann A.M."/>
            <person name="Op den Camp H."/>
            <person name="Overmann J."/>
            <person name="Amann R."/>
            <person name="Jetten M.S.M."/>
            <person name="Mascher T."/>
            <person name="Medema M.H."/>
            <person name="Devos D.P."/>
            <person name="Kaster A.-K."/>
            <person name="Ovreas L."/>
            <person name="Rohde M."/>
            <person name="Galperin M.Y."/>
            <person name="Jogler C."/>
        </authorList>
    </citation>
    <scope>NUCLEOTIDE SEQUENCE [LARGE SCALE GENOMIC DNA]</scope>
    <source>
        <strain evidence="1 2">Pan181</strain>
    </source>
</reference>
<evidence type="ECO:0000313" key="2">
    <source>
        <dbReference type="Proteomes" id="UP000315750"/>
    </source>
</evidence>
<dbReference type="Proteomes" id="UP000315750">
    <property type="component" value="Chromosome"/>
</dbReference>
<dbReference type="KEGG" id="amuc:Pan181_51520"/>
<proteinExistence type="predicted"/>
<accession>A0A518AW42</accession>
<protein>
    <submittedName>
        <fullName evidence="1">Uncharacterized protein</fullName>
    </submittedName>
</protein>
<dbReference type="AlphaFoldDB" id="A0A518AW42"/>
<dbReference type="EMBL" id="CP036278">
    <property type="protein sequence ID" value="QDU58911.1"/>
    <property type="molecule type" value="Genomic_DNA"/>
</dbReference>
<gene>
    <name evidence="1" type="ORF">Pan181_51520</name>
</gene>
<evidence type="ECO:0000313" key="1">
    <source>
        <dbReference type="EMBL" id="QDU58911.1"/>
    </source>
</evidence>
<sequence length="68" mass="7475">MQDLFLATSERLYLLLTRETDFASFFLVNLYPSHGLSLTGSGGDSPPLLGSFLLDGRSHQMDDSHDNG</sequence>
<name>A0A518AW42_9BACT</name>
<keyword evidence="2" id="KW-1185">Reference proteome</keyword>